<proteinExistence type="predicted"/>
<evidence type="ECO:0000313" key="4">
    <source>
        <dbReference type="Proteomes" id="UP000313359"/>
    </source>
</evidence>
<dbReference type="Proteomes" id="UP000313359">
    <property type="component" value="Unassembled WGS sequence"/>
</dbReference>
<dbReference type="EMBL" id="ML122275">
    <property type="protein sequence ID" value="RPD58348.1"/>
    <property type="molecule type" value="Genomic_DNA"/>
</dbReference>
<keyword evidence="4" id="KW-1185">Reference proteome</keyword>
<sequence length="74" mass="7734">MRFFLPLLPLAVLAALASAAPVDPNELVARAPPGGGGQYASWKRSCPNGSNSCSGYKREPEEARSCPNGKNGCE</sequence>
<gene>
    <name evidence="3" type="ORF">L227DRAFT_654739</name>
</gene>
<reference evidence="3" key="1">
    <citation type="journal article" date="2018" name="Genome Biol. Evol.">
        <title>Genomics and development of Lentinus tigrinus, a white-rot wood-decaying mushroom with dimorphic fruiting bodies.</title>
        <authorList>
            <person name="Wu B."/>
            <person name="Xu Z."/>
            <person name="Knudson A."/>
            <person name="Carlson A."/>
            <person name="Chen N."/>
            <person name="Kovaka S."/>
            <person name="LaButti K."/>
            <person name="Lipzen A."/>
            <person name="Pennachio C."/>
            <person name="Riley R."/>
            <person name="Schakwitz W."/>
            <person name="Umezawa K."/>
            <person name="Ohm R.A."/>
            <person name="Grigoriev I.V."/>
            <person name="Nagy L.G."/>
            <person name="Gibbons J."/>
            <person name="Hibbett D."/>
        </authorList>
    </citation>
    <scope>NUCLEOTIDE SEQUENCE [LARGE SCALE GENOMIC DNA]</scope>
    <source>
        <strain evidence="3">ALCF2SS1-6</strain>
    </source>
</reference>
<evidence type="ECO:0000313" key="3">
    <source>
        <dbReference type="EMBL" id="RPD58348.1"/>
    </source>
</evidence>
<feature type="region of interest" description="Disordered" evidence="1">
    <location>
        <begin position="24"/>
        <end position="74"/>
    </location>
</feature>
<feature type="chain" id="PRO_5023145386" evidence="2">
    <location>
        <begin position="20"/>
        <end position="74"/>
    </location>
</feature>
<dbReference type="AlphaFoldDB" id="A0A5C2S5B0"/>
<organism evidence="3 4">
    <name type="scientific">Lentinus tigrinus ALCF2SS1-6</name>
    <dbReference type="NCBI Taxonomy" id="1328759"/>
    <lineage>
        <taxon>Eukaryota</taxon>
        <taxon>Fungi</taxon>
        <taxon>Dikarya</taxon>
        <taxon>Basidiomycota</taxon>
        <taxon>Agaricomycotina</taxon>
        <taxon>Agaricomycetes</taxon>
        <taxon>Polyporales</taxon>
        <taxon>Polyporaceae</taxon>
        <taxon>Lentinus</taxon>
    </lineage>
</organism>
<accession>A0A5C2S5B0</accession>
<keyword evidence="2" id="KW-0732">Signal</keyword>
<protein>
    <submittedName>
        <fullName evidence="3">Uncharacterized protein</fullName>
    </submittedName>
</protein>
<evidence type="ECO:0000256" key="2">
    <source>
        <dbReference type="SAM" id="SignalP"/>
    </source>
</evidence>
<feature type="signal peptide" evidence="2">
    <location>
        <begin position="1"/>
        <end position="19"/>
    </location>
</feature>
<evidence type="ECO:0000256" key="1">
    <source>
        <dbReference type="SAM" id="MobiDB-lite"/>
    </source>
</evidence>
<dbReference type="OrthoDB" id="10382780at2759"/>
<name>A0A5C2S5B0_9APHY</name>